<dbReference type="Proteomes" id="UP000002524">
    <property type="component" value="Chromosome 1"/>
</dbReference>
<reference evidence="1 2" key="1">
    <citation type="journal article" date="1999" name="Science">
        <title>Genome sequence of the radioresistant bacterium Deinococcus radiodurans R1.</title>
        <authorList>
            <person name="White O."/>
            <person name="Eisen J.A."/>
            <person name="Heidelberg J.F."/>
            <person name="Hickey E.K."/>
            <person name="Peterson J.D."/>
            <person name="Dodson R.J."/>
            <person name="Haft D.H."/>
            <person name="Gwinn M.L."/>
            <person name="Nelson W.C."/>
            <person name="Richardson D.L."/>
            <person name="Moffat K.S."/>
            <person name="Qin H."/>
            <person name="Jiang L."/>
            <person name="Pamphile W."/>
            <person name="Crosby M."/>
            <person name="Shen M."/>
            <person name="Vamathevan J.J."/>
            <person name="Lam P."/>
            <person name="McDonald L."/>
            <person name="Utterback T."/>
            <person name="Zalewski C."/>
            <person name="Makarova K.S."/>
            <person name="Aravind L."/>
            <person name="Daly M.J."/>
            <person name="Minton K.W."/>
            <person name="Fleischmann R.D."/>
            <person name="Ketchum K.A."/>
            <person name="Nelson K.E."/>
            <person name="Salzberg S."/>
            <person name="Smith H.O."/>
            <person name="Venter J.C."/>
            <person name="Fraser C.M."/>
        </authorList>
    </citation>
    <scope>NUCLEOTIDE SEQUENCE [LARGE SCALE GENOMIC DNA]</scope>
    <source>
        <strain evidence="2">ATCC 13939 / DSM 20539 / JCM 16871 / LMG 4051 / NBRC 15346 / NCIMB 9279 / R1 / VKM B-1422</strain>
    </source>
</reference>
<name>Q9RSL9_DEIRA</name>
<dbReference type="OrthoDB" id="5917906at2"/>
<sequence length="125" mass="14198">MEMPSVNAVCRELEAVFPDFEKWLLHDAIFCKSEGSFTYCGVFLELVHFLSDRPDQPGEVWRKLGNVVEDMAKISSPAKIPRQDDLSEAVELCFLETLGGYPEISENLRPFLSQESLRMLDLDIG</sequence>
<accession>Q9RSL9</accession>
<dbReference type="GeneID" id="69518346"/>
<dbReference type="EnsemblBacteria" id="AAF11667">
    <property type="protein sequence ID" value="AAF11667"/>
    <property type="gene ID" value="DR_2105"/>
</dbReference>
<organism evidence="1 2">
    <name type="scientific">Deinococcus radiodurans (strain ATCC 13939 / DSM 20539 / JCM 16871 / CCUG 27074 / LMG 4051 / NBRC 15346 / NCIMB 9279 / VKM B-1422 / R1)</name>
    <dbReference type="NCBI Taxonomy" id="243230"/>
    <lineage>
        <taxon>Bacteria</taxon>
        <taxon>Thermotogati</taxon>
        <taxon>Deinococcota</taxon>
        <taxon>Deinococci</taxon>
        <taxon>Deinococcales</taxon>
        <taxon>Deinococcaceae</taxon>
        <taxon>Deinococcus</taxon>
    </lineage>
</organism>
<dbReference type="PaxDb" id="243230-DR_2105"/>
<dbReference type="EMBL" id="AE000513">
    <property type="protein sequence ID" value="AAF11667.1"/>
    <property type="molecule type" value="Genomic_DNA"/>
</dbReference>
<gene>
    <name evidence="1" type="ordered locus">DR_2105</name>
</gene>
<dbReference type="AlphaFoldDB" id="Q9RSL9"/>
<keyword evidence="2" id="KW-1185">Reference proteome</keyword>
<protein>
    <submittedName>
        <fullName evidence="1">Uncharacterized protein</fullName>
    </submittedName>
</protein>
<evidence type="ECO:0000313" key="2">
    <source>
        <dbReference type="Proteomes" id="UP000002524"/>
    </source>
</evidence>
<dbReference type="PIR" id="D75313">
    <property type="entry name" value="D75313"/>
</dbReference>
<dbReference type="RefSeq" id="WP_010888736.1">
    <property type="nucleotide sequence ID" value="NC_001263.1"/>
</dbReference>
<dbReference type="HOGENOM" id="CLU_1988977_0_0_0"/>
<evidence type="ECO:0000313" key="1">
    <source>
        <dbReference type="EMBL" id="AAF11667.1"/>
    </source>
</evidence>
<proteinExistence type="predicted"/>
<dbReference type="KEGG" id="dra:DR_2105"/>
<dbReference type="STRING" id="243230.DR_2105"/>
<dbReference type="InParanoid" id="Q9RSL9"/>